<proteinExistence type="predicted"/>
<protein>
    <submittedName>
        <fullName evidence="1">Uncharacterized protein</fullName>
    </submittedName>
</protein>
<dbReference type="AlphaFoldDB" id="K1Q218"/>
<dbReference type="InParanoid" id="K1Q218"/>
<dbReference type="HOGENOM" id="CLU_897883_0_0_1"/>
<gene>
    <name evidence="1" type="ORF">CGI_10001219</name>
</gene>
<accession>K1Q218</accession>
<dbReference type="EMBL" id="JH818686">
    <property type="protein sequence ID" value="EKC22905.1"/>
    <property type="molecule type" value="Genomic_DNA"/>
</dbReference>
<reference evidence="1" key="1">
    <citation type="journal article" date="2012" name="Nature">
        <title>The oyster genome reveals stress adaptation and complexity of shell formation.</title>
        <authorList>
            <person name="Zhang G."/>
            <person name="Fang X."/>
            <person name="Guo X."/>
            <person name="Li L."/>
            <person name="Luo R."/>
            <person name="Xu F."/>
            <person name="Yang P."/>
            <person name="Zhang L."/>
            <person name="Wang X."/>
            <person name="Qi H."/>
            <person name="Xiong Z."/>
            <person name="Que H."/>
            <person name="Xie Y."/>
            <person name="Holland P.W."/>
            <person name="Paps J."/>
            <person name="Zhu Y."/>
            <person name="Wu F."/>
            <person name="Chen Y."/>
            <person name="Wang J."/>
            <person name="Peng C."/>
            <person name="Meng J."/>
            <person name="Yang L."/>
            <person name="Liu J."/>
            <person name="Wen B."/>
            <person name="Zhang N."/>
            <person name="Huang Z."/>
            <person name="Zhu Q."/>
            <person name="Feng Y."/>
            <person name="Mount A."/>
            <person name="Hedgecock D."/>
            <person name="Xu Z."/>
            <person name="Liu Y."/>
            <person name="Domazet-Loso T."/>
            <person name="Du Y."/>
            <person name="Sun X."/>
            <person name="Zhang S."/>
            <person name="Liu B."/>
            <person name="Cheng P."/>
            <person name="Jiang X."/>
            <person name="Li J."/>
            <person name="Fan D."/>
            <person name="Wang W."/>
            <person name="Fu W."/>
            <person name="Wang T."/>
            <person name="Wang B."/>
            <person name="Zhang J."/>
            <person name="Peng Z."/>
            <person name="Li Y."/>
            <person name="Li N."/>
            <person name="Wang J."/>
            <person name="Chen M."/>
            <person name="He Y."/>
            <person name="Tan F."/>
            <person name="Song X."/>
            <person name="Zheng Q."/>
            <person name="Huang R."/>
            <person name="Yang H."/>
            <person name="Du X."/>
            <person name="Chen L."/>
            <person name="Yang M."/>
            <person name="Gaffney P.M."/>
            <person name="Wang S."/>
            <person name="Luo L."/>
            <person name="She Z."/>
            <person name="Ming Y."/>
            <person name="Huang W."/>
            <person name="Zhang S."/>
            <person name="Huang B."/>
            <person name="Zhang Y."/>
            <person name="Qu T."/>
            <person name="Ni P."/>
            <person name="Miao G."/>
            <person name="Wang J."/>
            <person name="Wang Q."/>
            <person name="Steinberg C.E."/>
            <person name="Wang H."/>
            <person name="Li N."/>
            <person name="Qian L."/>
            <person name="Zhang G."/>
            <person name="Li Y."/>
            <person name="Yang H."/>
            <person name="Liu X."/>
            <person name="Wang J."/>
            <person name="Yin Y."/>
            <person name="Wang J."/>
        </authorList>
    </citation>
    <scope>NUCLEOTIDE SEQUENCE [LARGE SCALE GENOMIC DNA]</scope>
    <source>
        <strain evidence="1">05x7-T-G4-1.051#20</strain>
    </source>
</reference>
<name>K1Q218_MAGGI</name>
<evidence type="ECO:0000313" key="1">
    <source>
        <dbReference type="EMBL" id="EKC22905.1"/>
    </source>
</evidence>
<organism evidence="1">
    <name type="scientific">Magallana gigas</name>
    <name type="common">Pacific oyster</name>
    <name type="synonym">Crassostrea gigas</name>
    <dbReference type="NCBI Taxonomy" id="29159"/>
    <lineage>
        <taxon>Eukaryota</taxon>
        <taxon>Metazoa</taxon>
        <taxon>Spiralia</taxon>
        <taxon>Lophotrochozoa</taxon>
        <taxon>Mollusca</taxon>
        <taxon>Bivalvia</taxon>
        <taxon>Autobranchia</taxon>
        <taxon>Pteriomorphia</taxon>
        <taxon>Ostreida</taxon>
        <taxon>Ostreoidea</taxon>
        <taxon>Ostreidae</taxon>
        <taxon>Magallana</taxon>
    </lineage>
</organism>
<sequence length="310" mass="34880">MMNYDSSLLTQTQDPVALEMAALESGAYDHEEPSYMSKEDFGIITTTQEGILNTLQVSDVMHSNSTKRRIVTLSDGNAAIGVKLGGELVDSIVAVGSTVVVTCVHVDIYQEKRSLNSSGSTEVKEKEYDKMRMIEILTFLWAGTITAVYPKKYLGVDQLTATAVSKCQFLSDQNFPEMVDEDLQIFQNDEDFFNSVSDLQALTDILDIDIYDVCAKDACREKKMLKDKCPICGGKDKKNERNIRVTFLYSTESKQDERSIVFKNTLREIMKDNFNIESKSACLSALLEKLPIKFKCYITAKNSFYNISQL</sequence>
<dbReference type="SUPFAM" id="SSF50249">
    <property type="entry name" value="Nucleic acid-binding proteins"/>
    <property type="match status" value="1"/>
</dbReference>
<dbReference type="InterPro" id="IPR012340">
    <property type="entry name" value="NA-bd_OB-fold"/>
</dbReference>